<keyword evidence="2 4" id="KW-0812">Transmembrane</keyword>
<sequence>MRMWSLENPLFALSIALICVRSAAGLIHVFGYKGSQAVVSCPYGKGYESYEKYLCKNECHNDDDVLIRTTEANKPKYSTRDDVQTGVLTATISDLNFMDAGKYWCGVTRSGKDIYIEVKLDVVNDSCDTTITVESNEESSASFSCTNNNLHLFVAFELNVKEWCCVKTNTLRGIWQAENYVKIQLSAVSTPRTMAMVSTSTVGSEPTNTTGNPFNAVPFHPVVYIIPALLLTLTIALVIVCKCKMKKQRETRANDDRDKTNEAANEEVMVEADIYANQEVVFSKAVPSKQRRPCQHNGYEVEDKQDSVYSNFAATDNIYCNDV</sequence>
<accession>A0AAN7XTS1</accession>
<evidence type="ECO:0000256" key="2">
    <source>
        <dbReference type="ARBA" id="ARBA00022692"/>
    </source>
</evidence>
<evidence type="ECO:0000256" key="4">
    <source>
        <dbReference type="SAM" id="Phobius"/>
    </source>
</evidence>
<dbReference type="PANTHER" id="PTHR11860">
    <property type="entry name" value="POLYMERIC-IMMUNOGLOBULIN RECEPTOR"/>
    <property type="match status" value="1"/>
</dbReference>
<dbReference type="AlphaFoldDB" id="A0AAN7XTS1"/>
<evidence type="ECO:0000313" key="7">
    <source>
        <dbReference type="Proteomes" id="UP001346869"/>
    </source>
</evidence>
<dbReference type="Gene3D" id="2.60.40.10">
    <property type="entry name" value="Immunoglobulins"/>
    <property type="match status" value="1"/>
</dbReference>
<dbReference type="SUPFAM" id="SSF48726">
    <property type="entry name" value="Immunoglobulin"/>
    <property type="match status" value="1"/>
</dbReference>
<keyword evidence="5" id="KW-0732">Signal</keyword>
<dbReference type="GO" id="GO:0004888">
    <property type="term" value="F:transmembrane signaling receptor activity"/>
    <property type="evidence" value="ECO:0007669"/>
    <property type="project" value="TreeGrafter"/>
</dbReference>
<dbReference type="InterPro" id="IPR013783">
    <property type="entry name" value="Ig-like_fold"/>
</dbReference>
<comment type="subcellular location">
    <subcellularLocation>
        <location evidence="1">Membrane</location>
    </subcellularLocation>
</comment>
<proteinExistence type="predicted"/>
<organism evidence="6 7">
    <name type="scientific">Eleginops maclovinus</name>
    <name type="common">Patagonian blennie</name>
    <name type="synonym">Eleginus maclovinus</name>
    <dbReference type="NCBI Taxonomy" id="56733"/>
    <lineage>
        <taxon>Eukaryota</taxon>
        <taxon>Metazoa</taxon>
        <taxon>Chordata</taxon>
        <taxon>Craniata</taxon>
        <taxon>Vertebrata</taxon>
        <taxon>Euteleostomi</taxon>
        <taxon>Actinopterygii</taxon>
        <taxon>Neopterygii</taxon>
        <taxon>Teleostei</taxon>
        <taxon>Neoteleostei</taxon>
        <taxon>Acanthomorphata</taxon>
        <taxon>Eupercaria</taxon>
        <taxon>Perciformes</taxon>
        <taxon>Notothenioidei</taxon>
        <taxon>Eleginopidae</taxon>
        <taxon>Eleginops</taxon>
    </lineage>
</organism>
<evidence type="ECO:0008006" key="8">
    <source>
        <dbReference type="Google" id="ProtNLM"/>
    </source>
</evidence>
<feature type="transmembrane region" description="Helical" evidence="4">
    <location>
        <begin position="222"/>
        <end position="241"/>
    </location>
</feature>
<dbReference type="PANTHER" id="PTHR11860:SF118">
    <property type="entry name" value="CMRF35-LIKE MOLECULE 3-RELATED"/>
    <property type="match status" value="1"/>
</dbReference>
<gene>
    <name evidence="6" type="ORF">PBY51_020487</name>
</gene>
<name>A0AAN7XTS1_ELEMC</name>
<comment type="caution">
    <text evidence="6">The sequence shown here is derived from an EMBL/GenBank/DDBJ whole genome shotgun (WGS) entry which is preliminary data.</text>
</comment>
<feature type="chain" id="PRO_5042892497" description="Immunoglobulin V-set domain-containing protein" evidence="5">
    <location>
        <begin position="26"/>
        <end position="323"/>
    </location>
</feature>
<protein>
    <recommendedName>
        <fullName evidence="8">Immunoglobulin V-set domain-containing protein</fullName>
    </recommendedName>
</protein>
<keyword evidence="4" id="KW-1133">Transmembrane helix</keyword>
<dbReference type="Proteomes" id="UP001346869">
    <property type="component" value="Unassembled WGS sequence"/>
</dbReference>
<dbReference type="InterPro" id="IPR036179">
    <property type="entry name" value="Ig-like_dom_sf"/>
</dbReference>
<dbReference type="EMBL" id="JAUZQC010000009">
    <property type="protein sequence ID" value="KAK5866282.1"/>
    <property type="molecule type" value="Genomic_DNA"/>
</dbReference>
<evidence type="ECO:0000313" key="6">
    <source>
        <dbReference type="EMBL" id="KAK5866282.1"/>
    </source>
</evidence>
<evidence type="ECO:0000256" key="1">
    <source>
        <dbReference type="ARBA" id="ARBA00004370"/>
    </source>
</evidence>
<dbReference type="GO" id="GO:0005886">
    <property type="term" value="C:plasma membrane"/>
    <property type="evidence" value="ECO:0007669"/>
    <property type="project" value="TreeGrafter"/>
</dbReference>
<dbReference type="InterPro" id="IPR050671">
    <property type="entry name" value="CD300_family_receptors"/>
</dbReference>
<feature type="signal peptide" evidence="5">
    <location>
        <begin position="1"/>
        <end position="25"/>
    </location>
</feature>
<keyword evidence="7" id="KW-1185">Reference proteome</keyword>
<reference evidence="6 7" key="2">
    <citation type="journal article" date="2023" name="Mol. Biol. Evol.">
        <title>Genomics of Secondarily Temperate Adaptation in the Only Non-Antarctic Icefish.</title>
        <authorList>
            <person name="Rivera-Colon A.G."/>
            <person name="Rayamajhi N."/>
            <person name="Minhas B.F."/>
            <person name="Madrigal G."/>
            <person name="Bilyk K.T."/>
            <person name="Yoon V."/>
            <person name="Hune M."/>
            <person name="Gregory S."/>
            <person name="Cheng C.H.C."/>
            <person name="Catchen J.M."/>
        </authorList>
    </citation>
    <scope>NUCLEOTIDE SEQUENCE [LARGE SCALE GENOMIC DNA]</scope>
    <source>
        <strain evidence="6">JMC-PN-2008</strain>
    </source>
</reference>
<evidence type="ECO:0000256" key="5">
    <source>
        <dbReference type="SAM" id="SignalP"/>
    </source>
</evidence>
<evidence type="ECO:0000256" key="3">
    <source>
        <dbReference type="ARBA" id="ARBA00023136"/>
    </source>
</evidence>
<keyword evidence="3 4" id="KW-0472">Membrane</keyword>
<reference evidence="6 7" key="1">
    <citation type="journal article" date="2023" name="Genes (Basel)">
        <title>Chromosome-Level Genome Assembly and Circadian Gene Repertoire of the Patagonia Blennie Eleginops maclovinus-The Closest Ancestral Proxy of Antarctic Cryonotothenioids.</title>
        <authorList>
            <person name="Cheng C.C."/>
            <person name="Rivera-Colon A.G."/>
            <person name="Minhas B.F."/>
            <person name="Wilson L."/>
            <person name="Rayamajhi N."/>
            <person name="Vargas-Chacoff L."/>
            <person name="Catchen J.M."/>
        </authorList>
    </citation>
    <scope>NUCLEOTIDE SEQUENCE [LARGE SCALE GENOMIC DNA]</scope>
    <source>
        <strain evidence="6">JMC-PN-2008</strain>
    </source>
</reference>